<proteinExistence type="inferred from homology"/>
<dbReference type="InterPro" id="IPR000515">
    <property type="entry name" value="MetI-like"/>
</dbReference>
<evidence type="ECO:0000256" key="4">
    <source>
        <dbReference type="ARBA" id="ARBA00022989"/>
    </source>
</evidence>
<dbReference type="InterPro" id="IPR035906">
    <property type="entry name" value="MetI-like_sf"/>
</dbReference>
<dbReference type="GO" id="GO:0055085">
    <property type="term" value="P:transmembrane transport"/>
    <property type="evidence" value="ECO:0007669"/>
    <property type="project" value="InterPro"/>
</dbReference>
<accession>A0A839RMQ1</accession>
<evidence type="ECO:0000313" key="9">
    <source>
        <dbReference type="Proteomes" id="UP000567922"/>
    </source>
</evidence>
<keyword evidence="4 6" id="KW-1133">Transmembrane helix</keyword>
<name>A0A839RMQ1_9ACTN</name>
<keyword evidence="9" id="KW-1185">Reference proteome</keyword>
<dbReference type="Proteomes" id="UP000567922">
    <property type="component" value="Unassembled WGS sequence"/>
</dbReference>
<evidence type="ECO:0000256" key="3">
    <source>
        <dbReference type="ARBA" id="ARBA00022692"/>
    </source>
</evidence>
<evidence type="ECO:0000256" key="5">
    <source>
        <dbReference type="ARBA" id="ARBA00023136"/>
    </source>
</evidence>
<dbReference type="EMBL" id="JACHWS010000001">
    <property type="protein sequence ID" value="MBB3037211.1"/>
    <property type="molecule type" value="Genomic_DNA"/>
</dbReference>
<keyword evidence="5 6" id="KW-0472">Membrane</keyword>
<dbReference type="Pfam" id="PF00528">
    <property type="entry name" value="BPD_transp_1"/>
    <property type="match status" value="1"/>
</dbReference>
<feature type="transmembrane region" description="Helical" evidence="6">
    <location>
        <begin position="56"/>
        <end position="81"/>
    </location>
</feature>
<evidence type="ECO:0000256" key="6">
    <source>
        <dbReference type="RuleBase" id="RU363032"/>
    </source>
</evidence>
<comment type="caution">
    <text evidence="8">The sequence shown here is derived from an EMBL/GenBank/DDBJ whole genome shotgun (WGS) entry which is preliminary data.</text>
</comment>
<keyword evidence="3 6" id="KW-0812">Transmembrane</keyword>
<evidence type="ECO:0000313" key="8">
    <source>
        <dbReference type="EMBL" id="MBB3037211.1"/>
    </source>
</evidence>
<feature type="transmembrane region" description="Helical" evidence="6">
    <location>
        <begin position="87"/>
        <end position="106"/>
    </location>
</feature>
<keyword evidence="2 6" id="KW-0813">Transport</keyword>
<dbReference type="CDD" id="cd06261">
    <property type="entry name" value="TM_PBP2"/>
    <property type="match status" value="1"/>
</dbReference>
<dbReference type="Gene3D" id="1.10.3720.10">
    <property type="entry name" value="MetI-like"/>
    <property type="match status" value="1"/>
</dbReference>
<dbReference type="AlphaFoldDB" id="A0A839RMQ1"/>
<feature type="transmembrane region" description="Helical" evidence="6">
    <location>
        <begin position="181"/>
        <end position="206"/>
    </location>
</feature>
<evidence type="ECO:0000256" key="1">
    <source>
        <dbReference type="ARBA" id="ARBA00004141"/>
    </source>
</evidence>
<reference evidence="8 9" key="1">
    <citation type="submission" date="2020-08" db="EMBL/GenBank/DDBJ databases">
        <title>Sequencing the genomes of 1000 actinobacteria strains.</title>
        <authorList>
            <person name="Klenk H.-P."/>
        </authorList>
    </citation>
    <scope>NUCLEOTIDE SEQUENCE [LARGE SCALE GENOMIC DNA]</scope>
    <source>
        <strain evidence="8 9">DSM 45258</strain>
    </source>
</reference>
<dbReference type="SUPFAM" id="SSF161098">
    <property type="entry name" value="MetI-like"/>
    <property type="match status" value="1"/>
</dbReference>
<organism evidence="8 9">
    <name type="scientific">Hoyosella altamirensis</name>
    <dbReference type="NCBI Taxonomy" id="616997"/>
    <lineage>
        <taxon>Bacteria</taxon>
        <taxon>Bacillati</taxon>
        <taxon>Actinomycetota</taxon>
        <taxon>Actinomycetes</taxon>
        <taxon>Mycobacteriales</taxon>
        <taxon>Hoyosellaceae</taxon>
        <taxon>Hoyosella</taxon>
    </lineage>
</organism>
<gene>
    <name evidence="8" type="ORF">FHU29_001645</name>
</gene>
<feature type="domain" description="ABC transmembrane type-1" evidence="7">
    <location>
        <begin position="21"/>
        <end position="200"/>
    </location>
</feature>
<dbReference type="InterPro" id="IPR051204">
    <property type="entry name" value="ABC_transp_perm/SBD"/>
</dbReference>
<feature type="transmembrane region" description="Helical" evidence="6">
    <location>
        <begin position="152"/>
        <end position="174"/>
    </location>
</feature>
<evidence type="ECO:0000256" key="2">
    <source>
        <dbReference type="ARBA" id="ARBA00022448"/>
    </source>
</evidence>
<comment type="subcellular location">
    <subcellularLocation>
        <location evidence="6">Cell membrane</location>
        <topology evidence="6">Multi-pass membrane protein</topology>
    </subcellularLocation>
    <subcellularLocation>
        <location evidence="1">Membrane</location>
        <topology evidence="1">Multi-pass membrane protein</topology>
    </subcellularLocation>
</comment>
<dbReference type="OrthoDB" id="9801163at2"/>
<dbReference type="GO" id="GO:0031460">
    <property type="term" value="P:glycine betaine transport"/>
    <property type="evidence" value="ECO:0007669"/>
    <property type="project" value="TreeGrafter"/>
</dbReference>
<dbReference type="PANTHER" id="PTHR30177:SF4">
    <property type="entry name" value="OSMOPROTECTANT IMPORT PERMEASE PROTEIN OSMW"/>
    <property type="match status" value="1"/>
</dbReference>
<dbReference type="GO" id="GO:0005886">
    <property type="term" value="C:plasma membrane"/>
    <property type="evidence" value="ECO:0007669"/>
    <property type="project" value="UniProtKB-SubCell"/>
</dbReference>
<dbReference type="RefSeq" id="WP_064438938.1">
    <property type="nucleotide sequence ID" value="NZ_BDDI01000002.1"/>
</dbReference>
<dbReference type="PROSITE" id="PS50928">
    <property type="entry name" value="ABC_TM1"/>
    <property type="match status" value="1"/>
</dbReference>
<protein>
    <submittedName>
        <fullName evidence="8">Osmoprotectant transport system permease protein</fullName>
    </submittedName>
</protein>
<comment type="similarity">
    <text evidence="6">Belongs to the binding-protein-dependent transport system permease family.</text>
</comment>
<dbReference type="PANTHER" id="PTHR30177">
    <property type="entry name" value="GLYCINE BETAINE/L-PROLINE TRANSPORT SYSTEM PERMEASE PROTEIN PROW"/>
    <property type="match status" value="1"/>
</dbReference>
<sequence length="243" mass="25794">MIVALSTFSIPSYLGTFTELLGQHLYMALTASLLGLVISLPAGLACVRWPRLYPPVLAVASVLYSIPSLAFFVLLISFTGITPTTVILPLALYTLSGLIPNVVDGLRSVPSETRQAATAMGMRRPRQLVTIELPLAFPAVMAGLRVATVANISMVSVGALIGMGAFGSLFTAAAQLDRVELAVTGIVITIIMALTVDLVLLAAQWYATPWTRAGGSAPIARRTPFRSLRRATRQTFAPGVRTP</sequence>
<evidence type="ECO:0000259" key="7">
    <source>
        <dbReference type="PROSITE" id="PS50928"/>
    </source>
</evidence>
<feature type="transmembrane region" description="Helical" evidence="6">
    <location>
        <begin position="24"/>
        <end position="44"/>
    </location>
</feature>